<evidence type="ECO:0000256" key="5">
    <source>
        <dbReference type="ARBA" id="ARBA00022794"/>
    </source>
</evidence>
<proteinExistence type="inferred from homology"/>
<dbReference type="InterPro" id="IPR040322">
    <property type="entry name" value="TROVE2"/>
</dbReference>
<dbReference type="SMART" id="SM00315">
    <property type="entry name" value="RGS"/>
    <property type="match status" value="1"/>
</dbReference>
<dbReference type="Pfam" id="PF00615">
    <property type="entry name" value="RGS"/>
    <property type="match status" value="1"/>
</dbReference>
<dbReference type="InterPro" id="IPR036465">
    <property type="entry name" value="vWFA_dom_sf"/>
</dbReference>
<evidence type="ECO:0000256" key="2">
    <source>
        <dbReference type="ARBA" id="ARBA00007814"/>
    </source>
</evidence>
<dbReference type="InterPro" id="IPR037214">
    <property type="entry name" value="TROVE_dom_sf"/>
</dbReference>
<evidence type="ECO:0000256" key="3">
    <source>
        <dbReference type="ARBA" id="ARBA00022490"/>
    </source>
</evidence>
<sequence length="664" mass="73865">MNGLSRTTLDHQDTKRIRDAWKSRIHNFIQSPLPWKKITRHRINEASPLGESLETLLSQKHGQKAFRDFLKSEYCEENLDFWFACQEFKTFDSQGELTRRAARIYEEFISAESPRQAFSSIAMEPSGSTTIASSNNHTQNSTGGGGCPWEVSEKARLCRFLCYGSEGDIYTAREEGRVSMESAVALLSLLQEGRGAEVVEEIKRFTQDERAVRLGPSFFALALCTQHSELKTRQAAFKALKEVCRDPAHLFSVIQYKKELKEGMKCGIWGRALRKAVSDWYNEQDAMSLAAAVTKCKQREGWSHQDLLRLAHTKPANEAIALISKYVTKGWKGVQLAYADKENSEEVVKVLSYLEVVEKVKHSCDETEVINLIEEHKLEREQLLTDHLKSKQVWRALLKEMPLQSVLRILGRMTSNKILEPGGSETQAVCDRIQSETALKKAKIHPFSILLASENYKRGQGYQGKTKWEPDSSILKAMDSAFYKSFMNVEPVGKRFVVAVDVSTSLSSVVPGTSISTAVAAAAITMIFARTEADTQVLAYSEGALVPCTVSADMTLAQATVELVKIPGGSTDCTLPIIWATENGKTVDMFIILTNNPLWAFTASPVESLQKHRQKSGANSKLVMCGLTSIGHTIADTEDRGLMSICGFDLGALSVIRNLAQDLI</sequence>
<dbReference type="SUPFAM" id="SSF48097">
    <property type="entry name" value="Regulator of G-protein signaling, RGS"/>
    <property type="match status" value="1"/>
</dbReference>
<evidence type="ECO:0000256" key="9">
    <source>
        <dbReference type="ARBA" id="ARBA00078397"/>
    </source>
</evidence>
<protein>
    <recommendedName>
        <fullName evidence="8">RNA-binding protein RO60</fullName>
    </recommendedName>
    <alternativeName>
        <fullName evidence="9">60 kDa SS-A/Ro ribonucleoprotein</fullName>
    </alternativeName>
    <alternativeName>
        <fullName evidence="10">TROVE domain family member 2</fullName>
    </alternativeName>
</protein>
<dbReference type="Proteomes" id="UP001279410">
    <property type="component" value="Unassembled WGS sequence"/>
</dbReference>
<comment type="caution">
    <text evidence="13">The sequence shown here is derived from an EMBL/GenBank/DDBJ whole genome shotgun (WGS) entry which is preliminary data.</text>
</comment>
<dbReference type="FunFam" id="3.40.50.410:FF:000033">
    <property type="entry name" value="60 kDa SS-A/Ro ribonucleoprotein"/>
    <property type="match status" value="1"/>
</dbReference>
<dbReference type="Gene3D" id="3.40.50.410">
    <property type="entry name" value="von Willebrand factor, type A domain"/>
    <property type="match status" value="1"/>
</dbReference>
<keyword evidence="14" id="KW-1185">Reference proteome</keyword>
<dbReference type="InterPro" id="IPR016137">
    <property type="entry name" value="RGS"/>
</dbReference>
<dbReference type="GO" id="GO:0003723">
    <property type="term" value="F:RNA binding"/>
    <property type="evidence" value="ECO:0007669"/>
    <property type="project" value="UniProtKB-KW"/>
</dbReference>
<evidence type="ECO:0000256" key="10">
    <source>
        <dbReference type="ARBA" id="ARBA00083444"/>
    </source>
</evidence>
<dbReference type="GO" id="GO:0046872">
    <property type="term" value="F:metal ion binding"/>
    <property type="evidence" value="ECO:0007669"/>
    <property type="project" value="UniProtKB-KW"/>
</dbReference>
<evidence type="ECO:0000256" key="7">
    <source>
        <dbReference type="ARBA" id="ARBA00023274"/>
    </source>
</evidence>
<evidence type="ECO:0000259" key="12">
    <source>
        <dbReference type="PROSITE" id="PS50988"/>
    </source>
</evidence>
<dbReference type="InterPro" id="IPR008858">
    <property type="entry name" value="TROVE_dom"/>
</dbReference>
<dbReference type="Pfam" id="PF25045">
    <property type="entry name" value="vWA_Ro60"/>
    <property type="match status" value="1"/>
</dbReference>
<evidence type="ECO:0000313" key="13">
    <source>
        <dbReference type="EMBL" id="GLD51266.1"/>
    </source>
</evidence>
<keyword evidence="4" id="KW-0479">Metal-binding</keyword>
<evidence type="ECO:0000256" key="8">
    <source>
        <dbReference type="ARBA" id="ARBA00068479"/>
    </source>
</evidence>
<dbReference type="InterPro" id="IPR036305">
    <property type="entry name" value="RGS_sf"/>
</dbReference>
<dbReference type="AlphaFoldDB" id="A0AAD3MCK0"/>
<dbReference type="SUPFAM" id="SSF140864">
    <property type="entry name" value="TROVE domain-like"/>
    <property type="match status" value="1"/>
</dbReference>
<dbReference type="SUPFAM" id="SSF53300">
    <property type="entry name" value="vWA-like"/>
    <property type="match status" value="1"/>
</dbReference>
<dbReference type="GO" id="GO:1990904">
    <property type="term" value="C:ribonucleoprotein complex"/>
    <property type="evidence" value="ECO:0007669"/>
    <property type="project" value="UniProtKB-KW"/>
</dbReference>
<keyword evidence="5" id="KW-0970">Cilium biogenesis/degradation</keyword>
<dbReference type="PROSITE" id="PS50988">
    <property type="entry name" value="TROVE"/>
    <property type="match status" value="1"/>
</dbReference>
<dbReference type="PANTHER" id="PTHR14202:SF0">
    <property type="entry name" value="RNA-BINDING PROTEIN RO60"/>
    <property type="match status" value="1"/>
</dbReference>
<dbReference type="Gene3D" id="1.10.196.10">
    <property type="match status" value="1"/>
</dbReference>
<comment type="subcellular location">
    <subcellularLocation>
        <location evidence="1">Cytoplasm</location>
    </subcellularLocation>
</comment>
<dbReference type="InterPro" id="IPR056800">
    <property type="entry name" value="vWA_Ro60"/>
</dbReference>
<dbReference type="GO" id="GO:0030030">
    <property type="term" value="P:cell projection organization"/>
    <property type="evidence" value="ECO:0007669"/>
    <property type="project" value="UniProtKB-KW"/>
</dbReference>
<keyword evidence="3" id="KW-0963">Cytoplasm</keyword>
<evidence type="ECO:0000313" key="14">
    <source>
        <dbReference type="Proteomes" id="UP001279410"/>
    </source>
</evidence>
<accession>A0AAD3MCK0</accession>
<dbReference type="InterPro" id="IPR024066">
    <property type="entry name" value="RGS_subdom1/3"/>
</dbReference>
<feature type="domain" description="RGS" evidence="11">
    <location>
        <begin position="52"/>
        <end position="114"/>
    </location>
</feature>
<name>A0AAD3MCK0_LATJO</name>
<comment type="similarity">
    <text evidence="2">Belongs to the Ro 60 kDa family.</text>
</comment>
<dbReference type="GO" id="GO:0005737">
    <property type="term" value="C:cytoplasm"/>
    <property type="evidence" value="ECO:0007669"/>
    <property type="project" value="UniProtKB-SubCell"/>
</dbReference>
<dbReference type="Gene3D" id="1.10.167.10">
    <property type="entry name" value="Regulator of G-protein Signalling 4, domain 2"/>
    <property type="match status" value="1"/>
</dbReference>
<evidence type="ECO:0000256" key="6">
    <source>
        <dbReference type="ARBA" id="ARBA00022884"/>
    </source>
</evidence>
<keyword evidence="6" id="KW-0694">RNA-binding</keyword>
<dbReference type="PANTHER" id="PTHR14202">
    <property type="entry name" value="60 KDA RIBONUCLEOPROTEIN SSA/RO"/>
    <property type="match status" value="1"/>
</dbReference>
<dbReference type="FunFam" id="3.40.50.410:FF:000040">
    <property type="entry name" value="60 kDa SS-A/Ro ribonucleoprotein isoform X1"/>
    <property type="match status" value="1"/>
</dbReference>
<gene>
    <name evidence="13" type="ORF">AKAME5_000434800</name>
</gene>
<organism evidence="13 14">
    <name type="scientific">Lates japonicus</name>
    <name type="common">Japanese lates</name>
    <dbReference type="NCBI Taxonomy" id="270547"/>
    <lineage>
        <taxon>Eukaryota</taxon>
        <taxon>Metazoa</taxon>
        <taxon>Chordata</taxon>
        <taxon>Craniata</taxon>
        <taxon>Vertebrata</taxon>
        <taxon>Euteleostomi</taxon>
        <taxon>Actinopterygii</taxon>
        <taxon>Neopterygii</taxon>
        <taxon>Teleostei</taxon>
        <taxon>Neoteleostei</taxon>
        <taxon>Acanthomorphata</taxon>
        <taxon>Carangaria</taxon>
        <taxon>Carangaria incertae sedis</taxon>
        <taxon>Centropomidae</taxon>
        <taxon>Lates</taxon>
    </lineage>
</organism>
<dbReference type="InterPro" id="IPR044926">
    <property type="entry name" value="RGS_subdomain_2"/>
</dbReference>
<feature type="domain" description="TROVE" evidence="12">
    <location>
        <begin position="140"/>
        <end position="494"/>
    </location>
</feature>
<dbReference type="PROSITE" id="PS50132">
    <property type="entry name" value="RGS"/>
    <property type="match status" value="1"/>
</dbReference>
<evidence type="ECO:0000259" key="11">
    <source>
        <dbReference type="PROSITE" id="PS50132"/>
    </source>
</evidence>
<evidence type="ECO:0000256" key="4">
    <source>
        <dbReference type="ARBA" id="ARBA00022723"/>
    </source>
</evidence>
<keyword evidence="7 13" id="KW-0687">Ribonucleoprotein</keyword>
<evidence type="ECO:0000256" key="1">
    <source>
        <dbReference type="ARBA" id="ARBA00004496"/>
    </source>
</evidence>
<dbReference type="PRINTS" id="PR01301">
    <property type="entry name" value="RGSPROTEIN"/>
</dbReference>
<reference evidence="13" key="1">
    <citation type="submission" date="2022-08" db="EMBL/GenBank/DDBJ databases">
        <title>Genome sequencing of akame (Lates japonicus).</title>
        <authorList>
            <person name="Hashiguchi Y."/>
            <person name="Takahashi H."/>
        </authorList>
    </citation>
    <scope>NUCLEOTIDE SEQUENCE</scope>
    <source>
        <strain evidence="13">Kochi</strain>
    </source>
</reference>
<dbReference type="Pfam" id="PF05731">
    <property type="entry name" value="TROVE"/>
    <property type="match status" value="1"/>
</dbReference>
<dbReference type="EMBL" id="BRZM01000010">
    <property type="protein sequence ID" value="GLD51266.1"/>
    <property type="molecule type" value="Genomic_DNA"/>
</dbReference>